<feature type="domain" description="DUF4340" evidence="1">
    <location>
        <begin position="71"/>
        <end position="256"/>
    </location>
</feature>
<accession>A0A2D6YMN8</accession>
<dbReference type="InterPro" id="IPR025641">
    <property type="entry name" value="DUF4340"/>
</dbReference>
<name>A0A2D6YMN8_9DELT</name>
<dbReference type="EMBL" id="NZEX01000163">
    <property type="protein sequence ID" value="MAH64466.1"/>
    <property type="molecule type" value="Genomic_DNA"/>
</dbReference>
<dbReference type="Pfam" id="PF14238">
    <property type="entry name" value="DUF4340"/>
    <property type="match status" value="1"/>
</dbReference>
<evidence type="ECO:0000259" key="1">
    <source>
        <dbReference type="Pfam" id="PF14238"/>
    </source>
</evidence>
<proteinExistence type="predicted"/>
<evidence type="ECO:0000313" key="3">
    <source>
        <dbReference type="Proteomes" id="UP000226525"/>
    </source>
</evidence>
<organism evidence="2 3">
    <name type="scientific">SAR324 cluster bacterium</name>
    <dbReference type="NCBI Taxonomy" id="2024889"/>
    <lineage>
        <taxon>Bacteria</taxon>
        <taxon>Deltaproteobacteria</taxon>
        <taxon>SAR324 cluster</taxon>
    </lineage>
</organism>
<evidence type="ECO:0000313" key="2">
    <source>
        <dbReference type="EMBL" id="MAH64466.1"/>
    </source>
</evidence>
<sequence length="338" mass="38092">MWKILFALTPVLAATGFFLVWQEQGSSRATNQMSGPKTLLDELKVEKLATLQIRTADQDFELKQVDGTWRVGESDWPADSKQVRRLLLALLETKVGDKVTSNPERHPRLELVDLEAGGSGTAKRLDLIDQQQRSVLQLLIGKLREQGDGQYIRFFGEEAAFLITKQLPLADSEVGWMQKNLFSLGNASIQVLKIQTPRGVEYILEHDAEATDKWKFLDQQAVEELNGSMVDRMARALRSLEFDDLKSNKTPPKEVGRDEIFQITGTASDGRVLKMSIGAREVAEQHWISLELKSGSDNQTMNQEIELLNQQIGSWIFAIPAYSIQVLLKDRSALLEQK</sequence>
<protein>
    <recommendedName>
        <fullName evidence="1">DUF4340 domain-containing protein</fullName>
    </recommendedName>
</protein>
<dbReference type="AlphaFoldDB" id="A0A2D6YMN8"/>
<dbReference type="Proteomes" id="UP000226525">
    <property type="component" value="Unassembled WGS sequence"/>
</dbReference>
<comment type="caution">
    <text evidence="2">The sequence shown here is derived from an EMBL/GenBank/DDBJ whole genome shotgun (WGS) entry which is preliminary data.</text>
</comment>
<gene>
    <name evidence="2" type="ORF">CMN54_13695</name>
</gene>
<reference evidence="3" key="1">
    <citation type="submission" date="2017-09" db="EMBL/GenBank/DDBJ databases">
        <title>The Reconstruction of 2,631 Draft Metagenome-Assembled Genomes from the Global Oceans.</title>
        <authorList>
            <person name="Tully B.J."/>
            <person name="Graham E.D."/>
            <person name="Heidelberg J.F."/>
        </authorList>
    </citation>
    <scope>NUCLEOTIDE SEQUENCE [LARGE SCALE GENOMIC DNA]</scope>
</reference>